<dbReference type="Gene3D" id="1.10.1270.10">
    <property type="entry name" value="TrpR-like"/>
    <property type="match status" value="1"/>
</dbReference>
<reference evidence="1" key="1">
    <citation type="submission" date="2018-06" db="EMBL/GenBank/DDBJ databases">
        <authorList>
            <person name="Zhirakovskaya E."/>
        </authorList>
    </citation>
    <scope>NUCLEOTIDE SEQUENCE</scope>
</reference>
<dbReference type="AlphaFoldDB" id="A0A3B0SH50"/>
<dbReference type="InterPro" id="IPR009057">
    <property type="entry name" value="Homeodomain-like_sf"/>
</dbReference>
<evidence type="ECO:0008006" key="2">
    <source>
        <dbReference type="Google" id="ProtNLM"/>
    </source>
</evidence>
<dbReference type="InterPro" id="IPR038116">
    <property type="entry name" value="TrpR-like_sf"/>
</dbReference>
<dbReference type="SUPFAM" id="SSF46689">
    <property type="entry name" value="Homeodomain-like"/>
    <property type="match status" value="1"/>
</dbReference>
<proteinExistence type="predicted"/>
<dbReference type="EMBL" id="UOEF01000379">
    <property type="protein sequence ID" value="VAW03670.1"/>
    <property type="molecule type" value="Genomic_DNA"/>
</dbReference>
<name>A0A3B0SH50_9ZZZZ</name>
<organism evidence="1">
    <name type="scientific">hydrothermal vent metagenome</name>
    <dbReference type="NCBI Taxonomy" id="652676"/>
    <lineage>
        <taxon>unclassified sequences</taxon>
        <taxon>metagenomes</taxon>
        <taxon>ecological metagenomes</taxon>
    </lineage>
</organism>
<sequence>MIVGGHVNGMSKLPLEKRVQILSMLVEGSSMRSTSRVVGVSINTVSKLLIEAGEACAKYHDKNVRNLNSKRIQCDEIWSFCY</sequence>
<protein>
    <recommendedName>
        <fullName evidence="2">Transposase IS30-like HTH domain-containing protein</fullName>
    </recommendedName>
</protein>
<evidence type="ECO:0000313" key="1">
    <source>
        <dbReference type="EMBL" id="VAW03670.1"/>
    </source>
</evidence>
<accession>A0A3B0SH50</accession>
<gene>
    <name evidence="1" type="ORF">MNBD_ALPHA04-2167</name>
</gene>